<dbReference type="CDD" id="cd00637">
    <property type="entry name" value="7tm_classA_rhodopsin-like"/>
    <property type="match status" value="1"/>
</dbReference>
<dbReference type="Gene3D" id="4.10.400.10">
    <property type="entry name" value="Low-density Lipoprotein Receptor"/>
    <property type="match status" value="2"/>
</dbReference>
<keyword evidence="2 8" id="KW-0812">Transmembrane</keyword>
<dbReference type="InterPro" id="IPR002172">
    <property type="entry name" value="LDrepeatLR_classA_rpt"/>
</dbReference>
<protein>
    <recommendedName>
        <fullName evidence="13">G-protein coupled receptors family 1 profile domain-containing protein</fullName>
    </recommendedName>
</protein>
<evidence type="ECO:0000313" key="11">
    <source>
        <dbReference type="EMBL" id="CAF3715058.1"/>
    </source>
</evidence>
<comment type="caution">
    <text evidence="6">Lacks conserved residue(s) required for the propagation of feature annotation.</text>
</comment>
<keyword evidence="6" id="KW-0245">EGF-like domain</keyword>
<keyword evidence="5 6" id="KW-1015">Disulfide bond</keyword>
<dbReference type="Gene3D" id="2.10.25.10">
    <property type="entry name" value="Laminin"/>
    <property type="match status" value="1"/>
</dbReference>
<sequence>MASPAVVENSTKTNIESWFIPVDILIISCAVSSVILAILFLIIIIRDRTCRTVPMMLVGNSCFATLMFGSAMVNLTSLTLEKDLKQIYSHDSFCIFAGYLIHVTCAAQNYSFLLQAIYRYLLILHPTRFFWHSFRIQILFICMSWIIALVYPMEYLFTGQIVYDVNNQVCELLPKLSFSVIYMIFCVFAIPVSMIMFIYFILIRYVKKMNTHVTPINTLIRARRELKMIRRTVILITIVVTINLYDTNWSNENLNIQHDCLIIPVHIEDEAESHQTISYCMGEWPSQFNLIENNFDNKYTFSQLQERDVTSEQLYYWSASIDVIEEYQNYLDKKSFENQIYYNCTLPYFGSKCQYTLEIYNEIYSTINDMIHNYYKYNLYEPTLFTCYDHLKCNRGPYPSCLDWTEICDGKTDCFDTGIDEKDCWQLEMHQCNKNEFQCSFYAQCIPLEFLRDQSFIPDCLDQSDNLYLSFLHGSGLLLKFTQEPSSFFEDLSCAKKSLMIFGKNPTATSSCVSSRGQLLLDAMFSMKTNLTTEECWKVLKCFIKGTNLPTEECSLLCKNDGYFGCIEIIKETCPDIIFIPLYPIFRDHIYLAYNKSNIKYTFLTLLSPQPPQPTYVCYDEQFINIPKDGKQLFQYNNKTCRHFSDSMVEHGQLFSHDWFRIYVSQVGRWLHKIDILIDINSTFCNQSIMYQCINSSQCISKTRLLDNIIDCYYEDDESKSLLKNMELVQSNSNFMQCQPSGEFFPWFLFNDGYNCDCNGSGDDYCFDENLNKYYFEKTILFQTICDKHLHLKSNFTENKNETDETNCEYWPSLHIYNRCNGFWDFLNGSDELNCDSSLELLNCSQNYHVCVSAETSELMCLPIEKVNDNITDCIGAADEPTRCDERFIAYNVFNMKREDRKLFGCHSNEECILGDQVCDTHDDCPNGEDEQVCKNKDLAGINPDFHKGVCTKKYEEYESDIIKTLCRLFVNYGYRSEVYFTLDYSENSKGHYSEPSTDESSGGFGLEVAAPNAKLYQQRCHRGLDLKIWLDKQNNITNNTCLCPPSYYGNICQYQNQRISLTLQFRATTDSTFIPFIIIISLIDNSDQRITHSYEQIHFLASEHCQKKFNFYLLYSSKPKDSTKTYFIHIDFYEKLTLNYRGSILQQVNYSFLPVHRFILQLDIPNNYDQSLYCLDKQCTHGKCIKYFNNPTNQTFCQCDPGWTGKFCTIKYDCLCSSPSLCIGKLVNNRSLCVCPINTMGPRCLIQHQSSEICQNGGHGVLIDEYEIPKKKFICTCSKGYSGDQCEQNQTKLEVSFDGNIDLYPSIFIHFIEVKTNDVPIRTTTIKRTRIEQNSFIVYRSLPFHIAFVELSNKSYYLIYMQKKYQPLVIQKTLNSFDQCLNISELFNETMMNYHFLRRIKYYHIPCQTNSTLLCFYDEQQFCLCQQLDQQRVTNCFNFNHTSSVSCSNGNLCKHGGKCFEENSQCPKYFFCQCPDCYYGIRCEETINGFSLSLDAILAYHTYPNQNLFDQSHAILTSSILSTIIIIIGLINSILSLITFQNKTTRDLGCGVYLLFTSLINLFLMIIFPIKYWINIYSQIGFLTNQSFLNIHCYLMDFLIRFCLNMDQWLTTFVSIERAYITIKGVQFNKKQTKLIAKRTIIVLIFLIILTNIHDPIYRKLFIDNQFDEDEHMKIICHVEYKSNLRVYNLIMNVFHYVTPFIINLISATIIIFINTKQRKSLQNNQKKYFDILKEQIVQHKNLLIGPFVLIILNLSRLIISFTSGCMTSKSNSWLFLLGYFISLIPPLLTFILFVLPSTVYKQAFRKNISHYKKIIIRRP</sequence>
<evidence type="ECO:0000256" key="3">
    <source>
        <dbReference type="ARBA" id="ARBA00022989"/>
    </source>
</evidence>
<dbReference type="Gene3D" id="1.20.1070.10">
    <property type="entry name" value="Rhodopsin 7-helix transmembrane proteins"/>
    <property type="match status" value="2"/>
</dbReference>
<feature type="domain" description="EGF-like" evidence="9">
    <location>
        <begin position="1171"/>
        <end position="1210"/>
    </location>
</feature>
<comment type="caution">
    <text evidence="11">The sequence shown here is derived from an EMBL/GenBank/DDBJ whole genome shotgun (WGS) entry which is preliminary data.</text>
</comment>
<feature type="transmembrane region" description="Helical" evidence="8">
    <location>
        <begin position="96"/>
        <end position="122"/>
    </location>
</feature>
<dbReference type="InterPro" id="IPR017452">
    <property type="entry name" value="GPCR_Rhodpsn_7TM"/>
</dbReference>
<dbReference type="GO" id="GO:0004930">
    <property type="term" value="F:G protein-coupled receptor activity"/>
    <property type="evidence" value="ECO:0007669"/>
    <property type="project" value="InterPro"/>
</dbReference>
<keyword evidence="3 8" id="KW-1133">Transmembrane helix</keyword>
<comment type="subcellular location">
    <subcellularLocation>
        <location evidence="1">Membrane</location>
    </subcellularLocation>
</comment>
<evidence type="ECO:0000259" key="10">
    <source>
        <dbReference type="PROSITE" id="PS50262"/>
    </source>
</evidence>
<evidence type="ECO:0000256" key="7">
    <source>
        <dbReference type="PROSITE-ProRule" id="PRU00124"/>
    </source>
</evidence>
<feature type="transmembrane region" description="Helical" evidence="8">
    <location>
        <begin position="228"/>
        <end position="245"/>
    </location>
</feature>
<dbReference type="PRINTS" id="PR00261">
    <property type="entry name" value="LDLRECEPTOR"/>
</dbReference>
<dbReference type="SMART" id="SM00181">
    <property type="entry name" value="EGF"/>
    <property type="match status" value="3"/>
</dbReference>
<feature type="domain" description="EGF-like" evidence="9">
    <location>
        <begin position="1444"/>
        <end position="1485"/>
    </location>
</feature>
<feature type="transmembrane region" description="Helical" evidence="8">
    <location>
        <begin position="1695"/>
        <end position="1715"/>
    </location>
</feature>
<feature type="disulfide bond" evidence="6">
    <location>
        <begin position="1278"/>
        <end position="1287"/>
    </location>
</feature>
<feature type="transmembrane region" description="Helical" evidence="8">
    <location>
        <begin position="1553"/>
        <end position="1575"/>
    </location>
</feature>
<dbReference type="InterPro" id="IPR000276">
    <property type="entry name" value="GPCR_Rhodpsn"/>
</dbReference>
<dbReference type="EMBL" id="CAJOBB010000607">
    <property type="protein sequence ID" value="CAF3715058.1"/>
    <property type="molecule type" value="Genomic_DNA"/>
</dbReference>
<dbReference type="PROSITE" id="PS50068">
    <property type="entry name" value="LDLRA_2"/>
    <property type="match status" value="1"/>
</dbReference>
<dbReference type="PROSITE" id="PS00022">
    <property type="entry name" value="EGF_1"/>
    <property type="match status" value="3"/>
</dbReference>
<evidence type="ECO:0008006" key="13">
    <source>
        <dbReference type="Google" id="ProtNLM"/>
    </source>
</evidence>
<dbReference type="SUPFAM" id="SSF81321">
    <property type="entry name" value="Family A G protein-coupled receptor-like"/>
    <property type="match status" value="2"/>
</dbReference>
<dbReference type="CDD" id="cd00112">
    <property type="entry name" value="LDLa"/>
    <property type="match status" value="1"/>
</dbReference>
<feature type="transmembrane region" description="Helical" evidence="8">
    <location>
        <begin position="1637"/>
        <end position="1655"/>
    </location>
</feature>
<feature type="domain" description="G-protein coupled receptors family 1 profile" evidence="10">
    <location>
        <begin position="36"/>
        <end position="240"/>
    </location>
</feature>
<dbReference type="Proteomes" id="UP000663868">
    <property type="component" value="Unassembled WGS sequence"/>
</dbReference>
<evidence type="ECO:0000256" key="1">
    <source>
        <dbReference type="ARBA" id="ARBA00004370"/>
    </source>
</evidence>
<feature type="transmembrane region" description="Helical" evidence="8">
    <location>
        <begin position="134"/>
        <end position="153"/>
    </location>
</feature>
<evidence type="ECO:0000256" key="5">
    <source>
        <dbReference type="ARBA" id="ARBA00023157"/>
    </source>
</evidence>
<dbReference type="CDD" id="cd00054">
    <property type="entry name" value="EGF_CA"/>
    <property type="match status" value="1"/>
</dbReference>
<dbReference type="InterPro" id="IPR000742">
    <property type="entry name" value="EGF"/>
</dbReference>
<feature type="transmembrane region" description="Helical" evidence="8">
    <location>
        <begin position="1515"/>
        <end position="1541"/>
    </location>
</feature>
<evidence type="ECO:0000313" key="12">
    <source>
        <dbReference type="Proteomes" id="UP000663868"/>
    </source>
</evidence>
<feature type="transmembrane region" description="Helical" evidence="8">
    <location>
        <begin position="1744"/>
        <end position="1763"/>
    </location>
</feature>
<proteinExistence type="predicted"/>
<dbReference type="Pfam" id="PF00001">
    <property type="entry name" value="7tm_1"/>
    <property type="match status" value="2"/>
</dbReference>
<evidence type="ECO:0000259" key="9">
    <source>
        <dbReference type="PROSITE" id="PS50026"/>
    </source>
</evidence>
<organism evidence="11 12">
    <name type="scientific">Adineta steineri</name>
    <dbReference type="NCBI Taxonomy" id="433720"/>
    <lineage>
        <taxon>Eukaryota</taxon>
        <taxon>Metazoa</taxon>
        <taxon>Spiralia</taxon>
        <taxon>Gnathifera</taxon>
        <taxon>Rotifera</taxon>
        <taxon>Eurotatoria</taxon>
        <taxon>Bdelloidea</taxon>
        <taxon>Adinetida</taxon>
        <taxon>Adinetidae</taxon>
        <taxon>Adineta</taxon>
    </lineage>
</organism>
<feature type="transmembrane region" description="Helical" evidence="8">
    <location>
        <begin position="57"/>
        <end position="76"/>
    </location>
</feature>
<feature type="transmembrane region" description="Helical" evidence="8">
    <location>
        <begin position="1775"/>
        <end position="1797"/>
    </location>
</feature>
<gene>
    <name evidence="11" type="ORF">KXQ929_LOCUS12008</name>
</gene>
<dbReference type="PANTHER" id="PTHR22722">
    <property type="entry name" value="LOW-DENSITY LIPOPROTEIN RECEPTOR-RELATED PROTEIN 2-RELATED"/>
    <property type="match status" value="1"/>
</dbReference>
<feature type="transmembrane region" description="Helical" evidence="8">
    <location>
        <begin position="24"/>
        <end position="45"/>
    </location>
</feature>
<accession>A0A818VS54</accession>
<feature type="domain" description="EGF-like" evidence="9">
    <location>
        <begin position="1241"/>
        <end position="1288"/>
    </location>
</feature>
<reference evidence="11" key="1">
    <citation type="submission" date="2021-02" db="EMBL/GenBank/DDBJ databases">
        <authorList>
            <person name="Nowell W R."/>
        </authorList>
    </citation>
    <scope>NUCLEOTIDE SEQUENCE</scope>
</reference>
<dbReference type="InterPro" id="IPR036055">
    <property type="entry name" value="LDL_receptor-like_sf"/>
</dbReference>
<evidence type="ECO:0000256" key="4">
    <source>
        <dbReference type="ARBA" id="ARBA00023136"/>
    </source>
</evidence>
<dbReference type="PROSITE" id="PS50262">
    <property type="entry name" value="G_PROTEIN_RECEP_F1_2"/>
    <property type="match status" value="2"/>
</dbReference>
<dbReference type="SUPFAM" id="SSF57424">
    <property type="entry name" value="LDL receptor-like module"/>
    <property type="match status" value="1"/>
</dbReference>
<feature type="disulfide bond" evidence="6">
    <location>
        <begin position="1175"/>
        <end position="1185"/>
    </location>
</feature>
<dbReference type="PROSITE" id="PS50026">
    <property type="entry name" value="EGF_3"/>
    <property type="match status" value="3"/>
</dbReference>
<dbReference type="SMART" id="SM00192">
    <property type="entry name" value="LDLa"/>
    <property type="match status" value="6"/>
</dbReference>
<feature type="disulfide bond" evidence="6">
    <location>
        <begin position="1200"/>
        <end position="1209"/>
    </location>
</feature>
<feature type="disulfide bond" evidence="6">
    <location>
        <begin position="1475"/>
        <end position="1484"/>
    </location>
</feature>
<dbReference type="PROSITE" id="PS01186">
    <property type="entry name" value="EGF_2"/>
    <property type="match status" value="2"/>
</dbReference>
<name>A0A818VS54_9BILA</name>
<evidence type="ECO:0000256" key="6">
    <source>
        <dbReference type="PROSITE-ProRule" id="PRU00076"/>
    </source>
</evidence>
<feature type="domain" description="G-protein coupled receptors family 1 profile" evidence="10">
    <location>
        <begin position="1533"/>
        <end position="1795"/>
    </location>
</feature>
<evidence type="ECO:0000256" key="2">
    <source>
        <dbReference type="ARBA" id="ARBA00022692"/>
    </source>
</evidence>
<feature type="disulfide bond" evidence="7">
    <location>
        <begin position="919"/>
        <end position="934"/>
    </location>
</feature>
<dbReference type="InterPro" id="IPR051221">
    <property type="entry name" value="LDLR-related"/>
</dbReference>
<dbReference type="GO" id="GO:0043235">
    <property type="term" value="C:receptor complex"/>
    <property type="evidence" value="ECO:0007669"/>
    <property type="project" value="TreeGrafter"/>
</dbReference>
<evidence type="ECO:0000256" key="8">
    <source>
        <dbReference type="SAM" id="Phobius"/>
    </source>
</evidence>
<dbReference type="GO" id="GO:0005886">
    <property type="term" value="C:plasma membrane"/>
    <property type="evidence" value="ECO:0007669"/>
    <property type="project" value="TreeGrafter"/>
</dbReference>
<feature type="transmembrane region" description="Helical" evidence="8">
    <location>
        <begin position="181"/>
        <end position="202"/>
    </location>
</feature>
<keyword evidence="4 8" id="KW-0472">Membrane</keyword>